<gene>
    <name evidence="2" type="ORF">IK5_05869</name>
</gene>
<proteinExistence type="predicted"/>
<comment type="caution">
    <text evidence="2">The sequence shown here is derived from an EMBL/GenBank/DDBJ whole genome shotgun (WGS) entry which is preliminary data.</text>
</comment>
<organism evidence="2 3">
    <name type="scientific">Bacillus cereus VD154</name>
    <dbReference type="NCBI Taxonomy" id="1053238"/>
    <lineage>
        <taxon>Bacteria</taxon>
        <taxon>Bacillati</taxon>
        <taxon>Bacillota</taxon>
        <taxon>Bacilli</taxon>
        <taxon>Bacillales</taxon>
        <taxon>Bacillaceae</taxon>
        <taxon>Bacillus</taxon>
        <taxon>Bacillus cereus group</taxon>
    </lineage>
</organism>
<evidence type="ECO:0000313" key="3">
    <source>
        <dbReference type="Proteomes" id="UP000006967"/>
    </source>
</evidence>
<dbReference type="InterPro" id="IPR052183">
    <property type="entry name" value="IS_Transposase"/>
</dbReference>
<protein>
    <recommendedName>
        <fullName evidence="1">DDE domain-containing protein</fullName>
    </recommendedName>
</protein>
<name>A0A9W5KR92_BACCE</name>
<dbReference type="Pfam" id="PF13610">
    <property type="entry name" value="DDE_Tnp_IS240"/>
    <property type="match status" value="1"/>
</dbReference>
<dbReference type="PANTHER" id="PTHR35528">
    <property type="entry name" value="BLL1675 PROTEIN"/>
    <property type="match status" value="1"/>
</dbReference>
<dbReference type="EMBL" id="AHFG01000091">
    <property type="protein sequence ID" value="EJR63025.1"/>
    <property type="molecule type" value="Genomic_DNA"/>
</dbReference>
<dbReference type="Proteomes" id="UP000006967">
    <property type="component" value="Unassembled WGS sequence"/>
</dbReference>
<dbReference type="PANTHER" id="PTHR35528:SF3">
    <property type="entry name" value="BLL1675 PROTEIN"/>
    <property type="match status" value="1"/>
</dbReference>
<evidence type="ECO:0000259" key="1">
    <source>
        <dbReference type="Pfam" id="PF13610"/>
    </source>
</evidence>
<dbReference type="InterPro" id="IPR032874">
    <property type="entry name" value="DDE_dom"/>
</dbReference>
<evidence type="ECO:0000313" key="2">
    <source>
        <dbReference type="EMBL" id="EJR63025.1"/>
    </source>
</evidence>
<accession>A0A9W5KR92</accession>
<reference evidence="2 3" key="1">
    <citation type="submission" date="2012-04" db="EMBL/GenBank/DDBJ databases">
        <title>The Genome Sequence of Bacillus cereus VD154.</title>
        <authorList>
            <consortium name="The Broad Institute Genome Sequencing Platform"/>
            <consortium name="The Broad Institute Genome Sequencing Center for Infectious Disease"/>
            <person name="Feldgarden M."/>
            <person name="Van der Auwera G.A."/>
            <person name="Mahillon J."/>
            <person name="Duprez V."/>
            <person name="Timmery S."/>
            <person name="Mattelet C."/>
            <person name="Dierick K."/>
            <person name="Sun M."/>
            <person name="Yu Z."/>
            <person name="Zhu L."/>
            <person name="Hu X."/>
            <person name="Shank E.B."/>
            <person name="Swiecicka I."/>
            <person name="Hansen B.M."/>
            <person name="Andrup L."/>
            <person name="Young S.K."/>
            <person name="Zeng Q."/>
            <person name="Gargeya S."/>
            <person name="Fitzgerald M."/>
            <person name="Haas B."/>
            <person name="Abouelleil A."/>
            <person name="Alvarado L."/>
            <person name="Arachchi H.M."/>
            <person name="Berlin A."/>
            <person name="Chapman S.B."/>
            <person name="Goldberg J."/>
            <person name="Griggs A."/>
            <person name="Gujja S."/>
            <person name="Hansen M."/>
            <person name="Howarth C."/>
            <person name="Imamovic A."/>
            <person name="Larimer J."/>
            <person name="McCowen C."/>
            <person name="Montmayeur A."/>
            <person name="Murphy C."/>
            <person name="Neiman D."/>
            <person name="Pearson M."/>
            <person name="Priest M."/>
            <person name="Roberts A."/>
            <person name="Saif S."/>
            <person name="Shea T."/>
            <person name="Sisk P."/>
            <person name="Sykes S."/>
            <person name="Wortman J."/>
            <person name="Nusbaum C."/>
            <person name="Birren B."/>
        </authorList>
    </citation>
    <scope>NUCLEOTIDE SEQUENCE [LARGE SCALE GENOMIC DNA]</scope>
    <source>
        <strain evidence="2 3">VD154</strain>
    </source>
</reference>
<feature type="domain" description="DDE" evidence="1">
    <location>
        <begin position="61"/>
        <end position="152"/>
    </location>
</feature>
<dbReference type="AlphaFoldDB" id="A0A9W5KR92"/>
<sequence>MHTLNPSFHMSKQRICVFLNVKQKTISIEPLRIIFSSIIMNDFKKTESVCTNRISEHTDCIVFFESVHLTGIRPPRTITMYKHPAYPVAITKLKKEKKVPLGTQIRQINYLNNVVEQVHRFIKKCICSILEITSFRTATCILAGVDAMHMKKEQVDLQDQSVQNQKEFIHQLFGLTA</sequence>